<dbReference type="RefSeq" id="WP_241993856.1">
    <property type="nucleotide sequence ID" value="NZ_JABUHM010000009.1"/>
</dbReference>
<dbReference type="GO" id="GO:0016740">
    <property type="term" value="F:transferase activity"/>
    <property type="evidence" value="ECO:0007669"/>
    <property type="project" value="UniProtKB-KW"/>
</dbReference>
<reference evidence="2 3" key="1">
    <citation type="journal article" date="2015" name="Stand. Genomic Sci.">
        <title>Genomic Encyclopedia of Bacterial and Archaeal Type Strains, Phase III: the genomes of soil and plant-associated and newly described type strains.</title>
        <authorList>
            <person name="Whitman W.B."/>
            <person name="Woyke T."/>
            <person name="Klenk H.P."/>
            <person name="Zhou Y."/>
            <person name="Lilburn T.G."/>
            <person name="Beck B.J."/>
            <person name="De Vos P."/>
            <person name="Vandamme P."/>
            <person name="Eisen J.A."/>
            <person name="Garrity G."/>
            <person name="Hugenholtz P."/>
            <person name="Kyrpides N.C."/>
        </authorList>
    </citation>
    <scope>NUCLEOTIDE SEQUENCE [LARGE SCALE GENOMIC DNA]</scope>
    <source>
        <strain evidence="2 3">CV53</strain>
    </source>
</reference>
<name>A0A4R2BGF8_9BACI</name>
<dbReference type="InterPro" id="IPR002575">
    <property type="entry name" value="Aminoglycoside_PTrfase"/>
</dbReference>
<dbReference type="EMBL" id="SLVV01000004">
    <property type="protein sequence ID" value="TCN26127.1"/>
    <property type="molecule type" value="Genomic_DNA"/>
</dbReference>
<dbReference type="SUPFAM" id="SSF56112">
    <property type="entry name" value="Protein kinase-like (PK-like)"/>
    <property type="match status" value="1"/>
</dbReference>
<dbReference type="Pfam" id="PF01636">
    <property type="entry name" value="APH"/>
    <property type="match status" value="1"/>
</dbReference>
<evidence type="ECO:0000259" key="1">
    <source>
        <dbReference type="Pfam" id="PF01636"/>
    </source>
</evidence>
<sequence>MKKIHSDLQKKIERVIGNISEISLLEEQGCTSIVRKIKSSKGNYLLKSASSEKYQTWLKAEALILEKQNQENLLRVPRYYGFIEEQDGCHLIMSFEEGVTLTTALKNAASKSEEMELIMSFGQLLDQLHRTNTDVHQDKNAWLDVQLKRAEGYVKLGQCDGSMELLELLKSKKPLPVKQTLIHGDCTTDNVLVSGRKVKLFIDVSGTAYGDPRYDEALAIRSFFRNEEYKNFFYEGYKYYRMSPEEFIYFNDGLYEFF</sequence>
<dbReference type="InterPro" id="IPR011009">
    <property type="entry name" value="Kinase-like_dom_sf"/>
</dbReference>
<comment type="caution">
    <text evidence="2">The sequence shown here is derived from an EMBL/GenBank/DDBJ whole genome shotgun (WGS) entry which is preliminary data.</text>
</comment>
<feature type="domain" description="Aminoglycoside phosphotransferase" evidence="1">
    <location>
        <begin position="38"/>
        <end position="227"/>
    </location>
</feature>
<evidence type="ECO:0000313" key="2">
    <source>
        <dbReference type="EMBL" id="TCN26127.1"/>
    </source>
</evidence>
<dbReference type="AlphaFoldDB" id="A0A4R2BGF8"/>
<gene>
    <name evidence="2" type="ORF">EV146_104234</name>
</gene>
<dbReference type="Proteomes" id="UP000295689">
    <property type="component" value="Unassembled WGS sequence"/>
</dbReference>
<accession>A0A4R2BGF8</accession>
<organism evidence="2 3">
    <name type="scientific">Mesobacillus foraminis</name>
    <dbReference type="NCBI Taxonomy" id="279826"/>
    <lineage>
        <taxon>Bacteria</taxon>
        <taxon>Bacillati</taxon>
        <taxon>Bacillota</taxon>
        <taxon>Bacilli</taxon>
        <taxon>Bacillales</taxon>
        <taxon>Bacillaceae</taxon>
        <taxon>Mesobacillus</taxon>
    </lineage>
</organism>
<proteinExistence type="predicted"/>
<keyword evidence="2" id="KW-0808">Transferase</keyword>
<dbReference type="Gene3D" id="3.90.1200.10">
    <property type="match status" value="1"/>
</dbReference>
<protein>
    <submittedName>
        <fullName evidence="2">Aminoglycoside 3'-phosphotransferase-2</fullName>
    </submittedName>
</protein>
<evidence type="ECO:0000313" key="3">
    <source>
        <dbReference type="Proteomes" id="UP000295689"/>
    </source>
</evidence>
<keyword evidence="3" id="KW-1185">Reference proteome</keyword>